<dbReference type="Pfam" id="PF19317">
    <property type="entry name" value="Gag_p24_C"/>
    <property type="match status" value="1"/>
</dbReference>
<organism evidence="8 9">
    <name type="scientific">Cricetulus griseus</name>
    <name type="common">Chinese hamster</name>
    <name type="synonym">Cricetulus barabensis griseus</name>
    <dbReference type="NCBI Taxonomy" id="10029"/>
    <lineage>
        <taxon>Eukaryota</taxon>
        <taxon>Metazoa</taxon>
        <taxon>Chordata</taxon>
        <taxon>Craniata</taxon>
        <taxon>Vertebrata</taxon>
        <taxon>Euteleostomi</taxon>
        <taxon>Mammalia</taxon>
        <taxon>Eutheria</taxon>
        <taxon>Euarchontoglires</taxon>
        <taxon>Glires</taxon>
        <taxon>Rodentia</taxon>
        <taxon>Myomorpha</taxon>
        <taxon>Muroidea</taxon>
        <taxon>Cricetidae</taxon>
        <taxon>Cricetinae</taxon>
        <taxon>Cricetulus</taxon>
    </lineage>
</organism>
<keyword evidence="8" id="KW-1185">Reference proteome</keyword>
<dbReference type="Gene3D" id="4.10.60.10">
    <property type="entry name" value="Zinc finger, CCHC-type"/>
    <property type="match status" value="1"/>
</dbReference>
<name>A0A9J7H7D0_CRIGR</name>
<dbReference type="Pfam" id="PF14787">
    <property type="entry name" value="zf-CCHC_5"/>
    <property type="match status" value="1"/>
</dbReference>
<dbReference type="InterPro" id="IPR008916">
    <property type="entry name" value="Retrov_capsid_C"/>
</dbReference>
<feature type="compositionally biased region" description="Basic and acidic residues" evidence="6">
    <location>
        <begin position="369"/>
        <end position="381"/>
    </location>
</feature>
<keyword evidence="4" id="KW-0862">Zinc</keyword>
<evidence type="ECO:0000256" key="6">
    <source>
        <dbReference type="SAM" id="MobiDB-lite"/>
    </source>
</evidence>
<dbReference type="RefSeq" id="XP_035306442.1">
    <property type="nucleotide sequence ID" value="XM_035450551.1"/>
</dbReference>
<dbReference type="InterPro" id="IPR045345">
    <property type="entry name" value="Gag_p24_C"/>
</dbReference>
<reference evidence="8" key="1">
    <citation type="journal article" date="2018" name="Biotechnol. Bioeng.">
        <title>A reference genome of the Chinese hamster based on a hybrid assembly strategy.</title>
        <authorList>
            <person name="Rupp O."/>
            <person name="MacDonald M.L."/>
            <person name="Li S."/>
            <person name="Dhiman H."/>
            <person name="Polson S."/>
            <person name="Griep S."/>
            <person name="Heffner K."/>
            <person name="Hernandez I."/>
            <person name="Brinkrolf K."/>
            <person name="Jadhav V."/>
            <person name="Samoudi M."/>
            <person name="Hao H."/>
            <person name="Kingham B."/>
            <person name="Goesmann A."/>
            <person name="Betenbaugh M.J."/>
            <person name="Lewis N.E."/>
            <person name="Borth N."/>
            <person name="Lee K.H."/>
        </authorList>
    </citation>
    <scope>NUCLEOTIDE SEQUENCE [LARGE SCALE GENOMIC DNA]</scope>
    <source>
        <strain evidence="8">17A/GY</strain>
    </source>
</reference>
<evidence type="ECO:0000313" key="9">
    <source>
        <dbReference type="RefSeq" id="XP_035306442.1"/>
    </source>
</evidence>
<keyword evidence="1" id="KW-0519">Myristate</keyword>
<feature type="region of interest" description="Disordered" evidence="6">
    <location>
        <begin position="368"/>
        <end position="415"/>
    </location>
</feature>
<dbReference type="Gene3D" id="1.10.375.10">
    <property type="entry name" value="Human Immunodeficiency Virus Type 1 Capsid Protein"/>
    <property type="match status" value="1"/>
</dbReference>
<dbReference type="GO" id="GO:0008270">
    <property type="term" value="F:zinc ion binding"/>
    <property type="evidence" value="ECO:0007669"/>
    <property type="project" value="UniProtKB-KW"/>
</dbReference>
<dbReference type="RefSeq" id="XP_035306443.1">
    <property type="nucleotide sequence ID" value="XM_035450552.1"/>
</dbReference>
<protein>
    <submittedName>
        <fullName evidence="9 10">Endogenous retrovirus group K member 113 Gag polyprotein isoform X1</fullName>
    </submittedName>
</protein>
<dbReference type="PANTHER" id="PTHR40389:SF2">
    <property type="entry name" value="ENDOGENOUS RETROVIRUS GROUP K MEMBER 24 GAG POLYPROTEIN-RELATED"/>
    <property type="match status" value="1"/>
</dbReference>
<dbReference type="AlphaFoldDB" id="A0A9J7H7D0"/>
<evidence type="ECO:0000259" key="7">
    <source>
        <dbReference type="PROSITE" id="PS50158"/>
    </source>
</evidence>
<dbReference type="GO" id="GO:0016032">
    <property type="term" value="P:viral process"/>
    <property type="evidence" value="ECO:0007669"/>
    <property type="project" value="InterPro"/>
</dbReference>
<evidence type="ECO:0000256" key="2">
    <source>
        <dbReference type="ARBA" id="ARBA00022723"/>
    </source>
</evidence>
<dbReference type="SUPFAM" id="SSF57756">
    <property type="entry name" value="Retrovirus zinc finger-like domains"/>
    <property type="match status" value="1"/>
</dbReference>
<dbReference type="KEGG" id="cge:107978387"/>
<dbReference type="InterPro" id="IPR036875">
    <property type="entry name" value="Znf_CCHC_sf"/>
</dbReference>
<dbReference type="InterPro" id="IPR050195">
    <property type="entry name" value="Primate_lentivir_Gag_pol-like"/>
</dbReference>
<evidence type="ECO:0000256" key="5">
    <source>
        <dbReference type="PROSITE-ProRule" id="PRU00047"/>
    </source>
</evidence>
<feature type="compositionally biased region" description="Basic and acidic residues" evidence="6">
    <location>
        <begin position="391"/>
        <end position="407"/>
    </location>
</feature>
<dbReference type="SMART" id="SM00343">
    <property type="entry name" value="ZnF_C2HC"/>
    <property type="match status" value="2"/>
</dbReference>
<keyword evidence="3 5" id="KW-0863">Zinc-finger</keyword>
<evidence type="ECO:0000256" key="4">
    <source>
        <dbReference type="ARBA" id="ARBA00022833"/>
    </source>
</evidence>
<evidence type="ECO:0000256" key="1">
    <source>
        <dbReference type="ARBA" id="ARBA00022707"/>
    </source>
</evidence>
<dbReference type="Proteomes" id="UP001108280">
    <property type="component" value="Chromosome 1"/>
</dbReference>
<dbReference type="InterPro" id="IPR001878">
    <property type="entry name" value="Znf_CCHC"/>
</dbReference>
<gene>
    <name evidence="9 10" type="primary">LOC107978387</name>
</gene>
<proteinExistence type="predicted"/>
<keyword evidence="2" id="KW-0479">Metal-binding</keyword>
<reference evidence="8" key="2">
    <citation type="journal article" date="2020" name="Biotechnol. Bioeng.">
        <title>Chromosome-scale scaffolds for the Chinese hamster reference genome assembly to facilitate the study of the CHO epigenome.</title>
        <authorList>
            <person name="Hilliard W."/>
            <person name="MacDonald M."/>
            <person name="Lee K.H."/>
        </authorList>
    </citation>
    <scope>NUCLEOTIDE SEQUENCE [LARGE SCALE GENOMIC DNA]</scope>
    <source>
        <strain evidence="8">17A/GY</strain>
    </source>
</reference>
<dbReference type="PANTHER" id="PTHR40389">
    <property type="entry name" value="ENDOGENOUS RETROVIRUS GROUP K MEMBER 24 GAG POLYPROTEIN-RELATED"/>
    <property type="match status" value="1"/>
</dbReference>
<evidence type="ECO:0000313" key="10">
    <source>
        <dbReference type="RefSeq" id="XP_035306443.1"/>
    </source>
</evidence>
<accession>A0A9J7H7D0</accession>
<dbReference type="OrthoDB" id="9630350at2759"/>
<keyword evidence="1" id="KW-0449">Lipoprotein</keyword>
<evidence type="ECO:0000256" key="3">
    <source>
        <dbReference type="ARBA" id="ARBA00022771"/>
    </source>
</evidence>
<sequence length="506" mass="57975">MNQERGLRHSSMGKHPCSHLPVYTCCLRLRPDPGRVSLSTLAVGTATRLKQIPTGELSKQIEDSASRLESLMVDEIKASRDEILTRLTYLEQEDTDSLRSEMHNSRRYFNHPKAVTHTPLVYPAMVVDKQSSKKHSQGQTAYTWQPTQLKDLRHIKESVVSYGLHSPYVKQLLHSWATFNRVTPADWVGLASAVLDNSCLIEWRALFREEAGILERQAARDGVDAPLQKILGEGIYSDPQIQAEYDDHTLSLCRTAALNAWDKVRESGEQLEAFTKIEQGQTEPFKDFLDRLTRAVDKQVTDLTIRHPIVYSLAYHNANPMCKRILLPLKIRSAPLEEWVLHTAHIDCNIQDTGIWAEEAVPRGFNKQQEIRRDSNRRTWEGRAPYRGSHKYHEASAHRHLDPEPRIGRARSGSPWRRQENRCFSCGKIGHTKKNCRQRNSRDRSLPSRLCRRCGKGKHWTNECRSTRDFQGKLLAPGNSERGLEQAPRTVRSFPITVEDNLSQDK</sequence>
<dbReference type="SUPFAM" id="SSF47943">
    <property type="entry name" value="Retrovirus capsid protein, N-terminal core domain"/>
    <property type="match status" value="1"/>
</dbReference>
<reference evidence="9 10" key="3">
    <citation type="submission" date="2025-04" db="UniProtKB">
        <authorList>
            <consortium name="RefSeq"/>
        </authorList>
    </citation>
    <scope>IDENTIFICATION</scope>
    <source>
        <strain evidence="9 10">17A/GY</strain>
        <tissue evidence="9 10">Liver</tissue>
    </source>
</reference>
<dbReference type="SUPFAM" id="SSF47353">
    <property type="entry name" value="Retrovirus capsid dimerization domain-like"/>
    <property type="match status" value="1"/>
</dbReference>
<dbReference type="GO" id="GO:0003676">
    <property type="term" value="F:nucleic acid binding"/>
    <property type="evidence" value="ECO:0007669"/>
    <property type="project" value="InterPro"/>
</dbReference>
<dbReference type="Gene3D" id="1.10.1200.30">
    <property type="match status" value="1"/>
</dbReference>
<evidence type="ECO:0000313" key="8">
    <source>
        <dbReference type="Proteomes" id="UP001108280"/>
    </source>
</evidence>
<dbReference type="PROSITE" id="PS50158">
    <property type="entry name" value="ZF_CCHC"/>
    <property type="match status" value="1"/>
</dbReference>
<feature type="domain" description="CCHC-type" evidence="7">
    <location>
        <begin position="422"/>
        <end position="438"/>
    </location>
</feature>
<dbReference type="Pfam" id="PF00607">
    <property type="entry name" value="Gag_p24"/>
    <property type="match status" value="1"/>
</dbReference>
<dbReference type="GeneID" id="107978387"/>
<dbReference type="InterPro" id="IPR008919">
    <property type="entry name" value="Retrov_capsid_N"/>
</dbReference>